<feature type="chain" id="PRO_5017334155" evidence="1">
    <location>
        <begin position="19"/>
        <end position="158"/>
    </location>
</feature>
<comment type="caution">
    <text evidence="2">The sequence shown here is derived from an EMBL/GenBank/DDBJ whole genome shotgun (WGS) entry which is preliminary data.</text>
</comment>
<dbReference type="OrthoDB" id="25984at2"/>
<dbReference type="RefSeq" id="WP_027886883.1">
    <property type="nucleotide sequence ID" value="NZ_JBHSXZ010000002.1"/>
</dbReference>
<protein>
    <submittedName>
        <fullName evidence="2">Uncharacterized protein</fullName>
    </submittedName>
</protein>
<reference evidence="2 3" key="1">
    <citation type="submission" date="2018-08" db="EMBL/GenBank/DDBJ databases">
        <title>Meiothermus cateniformans JCM 15151 genome sequencing project.</title>
        <authorList>
            <person name="Da Costa M.S."/>
            <person name="Albuquerque L."/>
            <person name="Raposo P."/>
            <person name="Froufe H.J.C."/>
            <person name="Barroso C.S."/>
            <person name="Egas C."/>
        </authorList>
    </citation>
    <scope>NUCLEOTIDE SEQUENCE [LARGE SCALE GENOMIC DNA]</scope>
    <source>
        <strain evidence="2 3">JCM 15151</strain>
    </source>
</reference>
<dbReference type="AlphaFoldDB" id="A0A399E3Y4"/>
<evidence type="ECO:0000313" key="3">
    <source>
        <dbReference type="Proteomes" id="UP000266089"/>
    </source>
</evidence>
<evidence type="ECO:0000256" key="1">
    <source>
        <dbReference type="SAM" id="SignalP"/>
    </source>
</evidence>
<name>A0A399E3Y4_9DEIN</name>
<dbReference type="Proteomes" id="UP000266089">
    <property type="component" value="Unassembled WGS sequence"/>
</dbReference>
<proteinExistence type="predicted"/>
<accession>A0A399E3Y4</accession>
<organism evidence="2 3">
    <name type="scientific">Meiothermus taiwanensis</name>
    <dbReference type="NCBI Taxonomy" id="172827"/>
    <lineage>
        <taxon>Bacteria</taxon>
        <taxon>Thermotogati</taxon>
        <taxon>Deinococcota</taxon>
        <taxon>Deinococci</taxon>
        <taxon>Thermales</taxon>
        <taxon>Thermaceae</taxon>
        <taxon>Meiothermus</taxon>
    </lineage>
</organism>
<dbReference type="EMBL" id="QWKX01000013">
    <property type="protein sequence ID" value="RIH78586.1"/>
    <property type="molecule type" value="Genomic_DNA"/>
</dbReference>
<gene>
    <name evidence="2" type="ORF">Mcate_00762</name>
</gene>
<sequence>MKKLVFLGLLGGLSLAQAQAGTSPFVDVPPCHWARAAIEAIARPDPNLRPQPSALLAENALRQVFEGLRCNDPVWSQRFLLNPSAAFGQSGVRLDGFSLENLQTQLSGNQATLRFRLLAVLDGAPVRRSGEAQLVFGEQGWQVVYASLAALNLPVFPR</sequence>
<keyword evidence="1" id="KW-0732">Signal</keyword>
<feature type="signal peptide" evidence="1">
    <location>
        <begin position="1"/>
        <end position="18"/>
    </location>
</feature>
<evidence type="ECO:0000313" key="2">
    <source>
        <dbReference type="EMBL" id="RIH78586.1"/>
    </source>
</evidence>